<feature type="domain" description="HTH cro/C1-type" evidence="1">
    <location>
        <begin position="9"/>
        <end position="66"/>
    </location>
</feature>
<dbReference type="RefSeq" id="WP_022201229.1">
    <property type="nucleotide sequence ID" value="NZ_JBBNNP010000032.1"/>
</dbReference>
<dbReference type="Pfam" id="PF13443">
    <property type="entry name" value="HTH_26"/>
    <property type="match status" value="1"/>
</dbReference>
<evidence type="ECO:0000259" key="1">
    <source>
        <dbReference type="PROSITE" id="PS50943"/>
    </source>
</evidence>
<evidence type="ECO:0000313" key="4">
    <source>
        <dbReference type="Proteomes" id="UP000095512"/>
    </source>
</evidence>
<dbReference type="EMBL" id="UAVW01000009">
    <property type="protein sequence ID" value="SQB10876.1"/>
    <property type="molecule type" value="Genomic_DNA"/>
</dbReference>
<gene>
    <name evidence="2" type="ORF">ERS852480_00279</name>
    <name evidence="3" type="ORF">NCTC11224_02217</name>
</gene>
<dbReference type="CDD" id="cd00093">
    <property type="entry name" value="HTH_XRE"/>
    <property type="match status" value="1"/>
</dbReference>
<dbReference type="InterPro" id="IPR010982">
    <property type="entry name" value="Lambda_DNA-bd_dom_sf"/>
</dbReference>
<accession>A0A174BP48</accession>
<evidence type="ECO:0000313" key="5">
    <source>
        <dbReference type="Proteomes" id="UP000251853"/>
    </source>
</evidence>
<dbReference type="Proteomes" id="UP000251853">
    <property type="component" value="Unassembled WGS sequence"/>
</dbReference>
<dbReference type="PROSITE" id="PS50943">
    <property type="entry name" value="HTH_CROC1"/>
    <property type="match status" value="1"/>
</dbReference>
<reference evidence="2 4" key="1">
    <citation type="submission" date="2015-09" db="EMBL/GenBank/DDBJ databases">
        <authorList>
            <consortium name="Pathogen Informatics"/>
        </authorList>
    </citation>
    <scope>NUCLEOTIDE SEQUENCE [LARGE SCALE GENOMIC DNA]</scope>
    <source>
        <strain evidence="2 4">2789STDY5834865</strain>
    </source>
</reference>
<evidence type="ECO:0000313" key="3">
    <source>
        <dbReference type="EMBL" id="SQB10876.1"/>
    </source>
</evidence>
<dbReference type="SMART" id="SM00530">
    <property type="entry name" value="HTH_XRE"/>
    <property type="match status" value="1"/>
</dbReference>
<dbReference type="AlphaFoldDB" id="A0A174BP48"/>
<evidence type="ECO:0000313" key="2">
    <source>
        <dbReference type="EMBL" id="CUO01326.1"/>
    </source>
</evidence>
<name>A0A174BP48_9FIRM</name>
<dbReference type="Proteomes" id="UP000095512">
    <property type="component" value="Unassembled WGS sequence"/>
</dbReference>
<dbReference type="GO" id="GO:0003677">
    <property type="term" value="F:DNA binding"/>
    <property type="evidence" value="ECO:0007669"/>
    <property type="project" value="InterPro"/>
</dbReference>
<dbReference type="InterPro" id="IPR001387">
    <property type="entry name" value="Cro/C1-type_HTH"/>
</dbReference>
<dbReference type="Gene3D" id="1.10.260.40">
    <property type="entry name" value="lambda repressor-like DNA-binding domains"/>
    <property type="match status" value="1"/>
</dbReference>
<dbReference type="SUPFAM" id="SSF47413">
    <property type="entry name" value="lambda repressor-like DNA-binding domains"/>
    <property type="match status" value="1"/>
</dbReference>
<organism evidence="2 4">
    <name type="scientific">Enterocloster clostridioformis</name>
    <dbReference type="NCBI Taxonomy" id="1531"/>
    <lineage>
        <taxon>Bacteria</taxon>
        <taxon>Bacillati</taxon>
        <taxon>Bacillota</taxon>
        <taxon>Clostridia</taxon>
        <taxon>Lachnospirales</taxon>
        <taxon>Lachnospiraceae</taxon>
        <taxon>Enterocloster</taxon>
    </lineage>
</organism>
<dbReference type="EMBL" id="CZAB01000002">
    <property type="protein sequence ID" value="CUO01326.1"/>
    <property type="molecule type" value="Genomic_DNA"/>
</dbReference>
<keyword evidence="5" id="KW-1185">Reference proteome</keyword>
<reference evidence="3 5" key="2">
    <citation type="submission" date="2018-06" db="EMBL/GenBank/DDBJ databases">
        <authorList>
            <consortium name="Pathogen Informatics"/>
            <person name="Doyle S."/>
        </authorList>
    </citation>
    <scope>NUCLEOTIDE SEQUENCE [LARGE SCALE GENOMIC DNA]</scope>
    <source>
        <strain evidence="3 5">NCTC11224</strain>
    </source>
</reference>
<sequence length="152" mass="17233">MVVVMKMTINEMIKEKGMSRYSLSKRSGIPWATLSDICSGKTSLTRCNAQTLQKLATAFTMTIEEVLTLTAESEQHQEDGKPQDRSYLESNLSAHLQKAIGDYIQGEKDEVTYMDCLWGELYGSINADLWAGVISEEQANYLRAKYLYEEQE</sequence>
<protein>
    <recommendedName>
        <fullName evidence="1">HTH cro/C1-type domain-containing protein</fullName>
    </recommendedName>
</protein>
<proteinExistence type="predicted"/>